<dbReference type="Proteomes" id="UP001221757">
    <property type="component" value="Unassembled WGS sequence"/>
</dbReference>
<evidence type="ECO:0000256" key="1">
    <source>
        <dbReference type="SAM" id="MobiDB-lite"/>
    </source>
</evidence>
<proteinExistence type="predicted"/>
<name>A0AAD7DF24_MYCRO</name>
<keyword evidence="3" id="KW-1185">Reference proteome</keyword>
<sequence>MATQEIRLPPPYKEAPNASEQEQDEWEAAINAFVTNLVIYKLSQGTTAAQLFLLFDAPEHQPLLFYYACANLLRATRELTSAAEHIALIAALFGLLKEEGLKRDGPNGENVFGNSVVFPVLRGLADDIPAPPGYSYNQVTFLLEQNPEYVKESDDVFLAALAQYGREREGLIRLWSLVGRLEAESFLGEPGGMSLLYHQAPLLLSALEDPDQRGVWETLWAAVLRCDEEMAYGEWGAGDTNGWLGPFKDAVRKIAEDERPSLEWRGRFAVILEELEADRDHPSDSDSSED</sequence>
<reference evidence="2" key="1">
    <citation type="submission" date="2023-03" db="EMBL/GenBank/DDBJ databases">
        <title>Massive genome expansion in bonnet fungi (Mycena s.s.) driven by repeated elements and novel gene families across ecological guilds.</title>
        <authorList>
            <consortium name="Lawrence Berkeley National Laboratory"/>
            <person name="Harder C.B."/>
            <person name="Miyauchi S."/>
            <person name="Viragh M."/>
            <person name="Kuo A."/>
            <person name="Thoen E."/>
            <person name="Andreopoulos B."/>
            <person name="Lu D."/>
            <person name="Skrede I."/>
            <person name="Drula E."/>
            <person name="Henrissat B."/>
            <person name="Morin E."/>
            <person name="Kohler A."/>
            <person name="Barry K."/>
            <person name="LaButti K."/>
            <person name="Morin E."/>
            <person name="Salamov A."/>
            <person name="Lipzen A."/>
            <person name="Mereny Z."/>
            <person name="Hegedus B."/>
            <person name="Baldrian P."/>
            <person name="Stursova M."/>
            <person name="Weitz H."/>
            <person name="Taylor A."/>
            <person name="Grigoriev I.V."/>
            <person name="Nagy L.G."/>
            <person name="Martin F."/>
            <person name="Kauserud H."/>
        </authorList>
    </citation>
    <scope>NUCLEOTIDE SEQUENCE</scope>
    <source>
        <strain evidence="2">CBHHK067</strain>
    </source>
</reference>
<evidence type="ECO:0000313" key="3">
    <source>
        <dbReference type="Proteomes" id="UP001221757"/>
    </source>
</evidence>
<comment type="caution">
    <text evidence="2">The sequence shown here is derived from an EMBL/GenBank/DDBJ whole genome shotgun (WGS) entry which is preliminary data.</text>
</comment>
<gene>
    <name evidence="2" type="ORF">B0H17DRAFT_1180116</name>
</gene>
<dbReference type="AlphaFoldDB" id="A0AAD7DF24"/>
<evidence type="ECO:0000313" key="2">
    <source>
        <dbReference type="EMBL" id="KAJ7689869.1"/>
    </source>
</evidence>
<dbReference type="EMBL" id="JARKIE010000069">
    <property type="protein sequence ID" value="KAJ7689869.1"/>
    <property type="molecule type" value="Genomic_DNA"/>
</dbReference>
<protein>
    <submittedName>
        <fullName evidence="2">Uncharacterized protein</fullName>
    </submittedName>
</protein>
<accession>A0AAD7DF24</accession>
<organism evidence="2 3">
    <name type="scientific">Mycena rosella</name>
    <name type="common">Pink bonnet</name>
    <name type="synonym">Agaricus rosellus</name>
    <dbReference type="NCBI Taxonomy" id="1033263"/>
    <lineage>
        <taxon>Eukaryota</taxon>
        <taxon>Fungi</taxon>
        <taxon>Dikarya</taxon>
        <taxon>Basidiomycota</taxon>
        <taxon>Agaricomycotina</taxon>
        <taxon>Agaricomycetes</taxon>
        <taxon>Agaricomycetidae</taxon>
        <taxon>Agaricales</taxon>
        <taxon>Marasmiineae</taxon>
        <taxon>Mycenaceae</taxon>
        <taxon>Mycena</taxon>
    </lineage>
</organism>
<feature type="region of interest" description="Disordered" evidence="1">
    <location>
        <begin position="1"/>
        <end position="21"/>
    </location>
</feature>